<organism evidence="8">
    <name type="scientific">uncultured Gemmatimonadota bacterium</name>
    <dbReference type="NCBI Taxonomy" id="203437"/>
    <lineage>
        <taxon>Bacteria</taxon>
        <taxon>Pseudomonadati</taxon>
        <taxon>Gemmatimonadota</taxon>
        <taxon>environmental samples</taxon>
    </lineage>
</organism>
<dbReference type="AlphaFoldDB" id="A0A6J4N345"/>
<reference evidence="8" key="1">
    <citation type="submission" date="2020-02" db="EMBL/GenBank/DDBJ databases">
        <authorList>
            <person name="Meier V. D."/>
        </authorList>
    </citation>
    <scope>NUCLEOTIDE SEQUENCE</scope>
    <source>
        <strain evidence="8">AVDCRST_MAG68</strain>
    </source>
</reference>
<dbReference type="EMBL" id="CADCTW010000248">
    <property type="protein sequence ID" value="CAA9371795.1"/>
    <property type="molecule type" value="Genomic_DNA"/>
</dbReference>
<accession>A0A6J4N345</accession>
<protein>
    <submittedName>
        <fullName evidence="8">Membrane protein YeiH</fullName>
    </submittedName>
</protein>
<dbReference type="InterPro" id="IPR018383">
    <property type="entry name" value="UPF0324_pro"/>
</dbReference>
<feature type="transmembrane region" description="Helical" evidence="7">
    <location>
        <begin position="75"/>
        <end position="93"/>
    </location>
</feature>
<feature type="transmembrane region" description="Helical" evidence="7">
    <location>
        <begin position="312"/>
        <end position="336"/>
    </location>
</feature>
<keyword evidence="4 7" id="KW-0812">Transmembrane</keyword>
<evidence type="ECO:0000256" key="4">
    <source>
        <dbReference type="ARBA" id="ARBA00022692"/>
    </source>
</evidence>
<comment type="similarity">
    <text evidence="2">Belongs to the UPF0324 family.</text>
</comment>
<feature type="transmembrane region" description="Helical" evidence="7">
    <location>
        <begin position="220"/>
        <end position="238"/>
    </location>
</feature>
<feature type="transmembrane region" description="Helical" evidence="7">
    <location>
        <begin position="189"/>
        <end position="208"/>
    </location>
</feature>
<evidence type="ECO:0000313" key="8">
    <source>
        <dbReference type="EMBL" id="CAA9371795.1"/>
    </source>
</evidence>
<evidence type="ECO:0000256" key="6">
    <source>
        <dbReference type="ARBA" id="ARBA00023136"/>
    </source>
</evidence>
<evidence type="ECO:0000256" key="3">
    <source>
        <dbReference type="ARBA" id="ARBA00022475"/>
    </source>
</evidence>
<keyword evidence="6 7" id="KW-0472">Membrane</keyword>
<keyword evidence="3" id="KW-1003">Cell membrane</keyword>
<gene>
    <name evidence="8" type="ORF">AVDCRST_MAG68-5602</name>
</gene>
<comment type="subcellular location">
    <subcellularLocation>
        <location evidence="1">Cell membrane</location>
        <topology evidence="1">Multi-pass membrane protein</topology>
    </subcellularLocation>
</comment>
<feature type="transmembrane region" description="Helical" evidence="7">
    <location>
        <begin position="287"/>
        <end position="305"/>
    </location>
</feature>
<feature type="transmembrane region" description="Helical" evidence="7">
    <location>
        <begin position="130"/>
        <end position="151"/>
    </location>
</feature>
<sequence length="337" mass="34458">MTQNRSWIAAHAPGIALAALLAAAAAALQAVETRFLTHAVVEALVLAILLGMGVRLAWQPGPRWEPGIKFTAKQVLEAAIVLLGASVDLPLLLRAGAPLVIAILAVVLSGLVCGYALGRALGLNPRLSTLIACGNAICGNSAIAAVAPVIGAEKEDVASSIAFTAVLGVIVVLTLPLLVPLLDLTHYQYGALAGMTVYAVPQVLAATFPVSALSGEVGTLVKLVRVLLLGPVVVFFAIRARKVGEQKLATGSFIPWFIVGFLVLAAARSLGAIPPDVAAPVREVSRWMTVAAMAALGLGVDVRVLGRVGGRVVLAVTGSLLVLITVSATLITLLGIG</sequence>
<dbReference type="PANTHER" id="PTHR30106:SF2">
    <property type="entry name" value="UPF0324 INNER MEMBRANE PROTEIN YEIH"/>
    <property type="match status" value="1"/>
</dbReference>
<evidence type="ECO:0000256" key="2">
    <source>
        <dbReference type="ARBA" id="ARBA00007977"/>
    </source>
</evidence>
<evidence type="ECO:0000256" key="1">
    <source>
        <dbReference type="ARBA" id="ARBA00004651"/>
    </source>
</evidence>
<feature type="transmembrane region" description="Helical" evidence="7">
    <location>
        <begin position="157"/>
        <end position="182"/>
    </location>
</feature>
<dbReference type="PANTHER" id="PTHR30106">
    <property type="entry name" value="INNER MEMBRANE PROTEIN YEIH-RELATED"/>
    <property type="match status" value="1"/>
</dbReference>
<feature type="transmembrane region" description="Helical" evidence="7">
    <location>
        <begin position="99"/>
        <end position="118"/>
    </location>
</feature>
<name>A0A6J4N345_9BACT</name>
<evidence type="ECO:0000256" key="5">
    <source>
        <dbReference type="ARBA" id="ARBA00022989"/>
    </source>
</evidence>
<feature type="transmembrane region" description="Helical" evidence="7">
    <location>
        <begin position="35"/>
        <end position="54"/>
    </location>
</feature>
<proteinExistence type="inferred from homology"/>
<feature type="transmembrane region" description="Helical" evidence="7">
    <location>
        <begin position="250"/>
        <end position="267"/>
    </location>
</feature>
<dbReference type="GO" id="GO:0005886">
    <property type="term" value="C:plasma membrane"/>
    <property type="evidence" value="ECO:0007669"/>
    <property type="project" value="UniProtKB-SubCell"/>
</dbReference>
<keyword evidence="5 7" id="KW-1133">Transmembrane helix</keyword>
<dbReference type="Pfam" id="PF03601">
    <property type="entry name" value="Cons_hypoth698"/>
    <property type="match status" value="1"/>
</dbReference>
<evidence type="ECO:0000256" key="7">
    <source>
        <dbReference type="SAM" id="Phobius"/>
    </source>
</evidence>